<feature type="region of interest" description="Disordered" evidence="1">
    <location>
        <begin position="1"/>
        <end position="28"/>
    </location>
</feature>
<accession>A0A8X8XE47</accession>
<protein>
    <recommendedName>
        <fullName evidence="2">VQ domain-containing protein</fullName>
    </recommendedName>
</protein>
<feature type="domain" description="VQ" evidence="2">
    <location>
        <begin position="33"/>
        <end position="59"/>
    </location>
</feature>
<dbReference type="EMBL" id="PNBA02000009">
    <property type="protein sequence ID" value="KAG6412935.1"/>
    <property type="molecule type" value="Genomic_DNA"/>
</dbReference>
<dbReference type="Pfam" id="PF05678">
    <property type="entry name" value="VQ"/>
    <property type="match status" value="1"/>
</dbReference>
<organism evidence="3">
    <name type="scientific">Salvia splendens</name>
    <name type="common">Scarlet sage</name>
    <dbReference type="NCBI Taxonomy" id="180675"/>
    <lineage>
        <taxon>Eukaryota</taxon>
        <taxon>Viridiplantae</taxon>
        <taxon>Streptophyta</taxon>
        <taxon>Embryophyta</taxon>
        <taxon>Tracheophyta</taxon>
        <taxon>Spermatophyta</taxon>
        <taxon>Magnoliopsida</taxon>
        <taxon>eudicotyledons</taxon>
        <taxon>Gunneridae</taxon>
        <taxon>Pentapetalae</taxon>
        <taxon>asterids</taxon>
        <taxon>lamiids</taxon>
        <taxon>Lamiales</taxon>
        <taxon>Lamiaceae</taxon>
        <taxon>Nepetoideae</taxon>
        <taxon>Mentheae</taxon>
        <taxon>Salviinae</taxon>
        <taxon>Salvia</taxon>
        <taxon>Salvia subgen. Calosphace</taxon>
        <taxon>core Calosphace</taxon>
    </lineage>
</organism>
<dbReference type="PANTHER" id="PTHR33143">
    <property type="entry name" value="F16F4.1 PROTEIN-RELATED"/>
    <property type="match status" value="1"/>
</dbReference>
<proteinExistence type="predicted"/>
<name>A0A8X8XE47_SALSN</name>
<dbReference type="InterPro" id="IPR008889">
    <property type="entry name" value="VQ"/>
</dbReference>
<dbReference type="InterPro" id="IPR039607">
    <property type="entry name" value="VQ_8/17/18/20/21/25"/>
</dbReference>
<dbReference type="Proteomes" id="UP000298416">
    <property type="component" value="Unassembled WGS sequence"/>
</dbReference>
<evidence type="ECO:0000313" key="4">
    <source>
        <dbReference type="Proteomes" id="UP000298416"/>
    </source>
</evidence>
<sequence length="179" mass="19534">MRISKDSHVIQKPPSNHHPSAGAKPRQPLIIYTHSPKVIHAAPSNFMKLVQRLTGQSDDGDGEAATEAAAKVEVETVKEEDEKVDTSSGGFGNTVGGGIGSYEENYEMASSLDDRRFVADVNQDPAALYRMPYLVEAEPQLNGSSDFYCSPRTSAMFQSAMAASAISPYMDYMKPYTDY</sequence>
<reference evidence="3" key="2">
    <citation type="submission" date="2020-08" db="EMBL/GenBank/DDBJ databases">
        <title>Plant Genome Project.</title>
        <authorList>
            <person name="Zhang R.-G."/>
        </authorList>
    </citation>
    <scope>NUCLEOTIDE SEQUENCE</scope>
    <source>
        <strain evidence="3">Huo1</strain>
        <tissue evidence="3">Leaf</tissue>
    </source>
</reference>
<feature type="compositionally biased region" description="Basic and acidic residues" evidence="1">
    <location>
        <begin position="73"/>
        <end position="85"/>
    </location>
</feature>
<feature type="region of interest" description="Disordered" evidence="1">
    <location>
        <begin position="73"/>
        <end position="96"/>
    </location>
</feature>
<dbReference type="PANTHER" id="PTHR33143:SF6">
    <property type="entry name" value="OS08G0102900 PROTEIN"/>
    <property type="match status" value="1"/>
</dbReference>
<reference evidence="3" key="1">
    <citation type="submission" date="2018-01" db="EMBL/GenBank/DDBJ databases">
        <authorList>
            <person name="Mao J.F."/>
        </authorList>
    </citation>
    <scope>NUCLEOTIDE SEQUENCE</scope>
    <source>
        <strain evidence="3">Huo1</strain>
        <tissue evidence="3">Leaf</tissue>
    </source>
</reference>
<evidence type="ECO:0000256" key="1">
    <source>
        <dbReference type="SAM" id="MobiDB-lite"/>
    </source>
</evidence>
<evidence type="ECO:0000259" key="2">
    <source>
        <dbReference type="Pfam" id="PF05678"/>
    </source>
</evidence>
<gene>
    <name evidence="3" type="ORF">SASPL_125630</name>
</gene>
<dbReference type="GO" id="GO:0005634">
    <property type="term" value="C:nucleus"/>
    <property type="evidence" value="ECO:0007669"/>
    <property type="project" value="TreeGrafter"/>
</dbReference>
<comment type="caution">
    <text evidence="3">The sequence shown here is derived from an EMBL/GenBank/DDBJ whole genome shotgun (WGS) entry which is preliminary data.</text>
</comment>
<keyword evidence="4" id="KW-1185">Reference proteome</keyword>
<evidence type="ECO:0000313" key="3">
    <source>
        <dbReference type="EMBL" id="KAG6412935.1"/>
    </source>
</evidence>
<dbReference type="AlphaFoldDB" id="A0A8X8XE47"/>